<protein>
    <submittedName>
        <fullName evidence="2">Uncharacterized protein</fullName>
    </submittedName>
</protein>
<reference evidence="2" key="1">
    <citation type="journal article" date="2021" name="Proc. Natl. Acad. Sci. U.S.A.">
        <title>A Catalog of Tens of Thousands of Viruses from Human Metagenomes Reveals Hidden Associations with Chronic Diseases.</title>
        <authorList>
            <person name="Tisza M.J."/>
            <person name="Buck C.B."/>
        </authorList>
    </citation>
    <scope>NUCLEOTIDE SEQUENCE</scope>
    <source>
        <strain evidence="2">Ct37J14</strain>
    </source>
</reference>
<feature type="compositionally biased region" description="Low complexity" evidence="1">
    <location>
        <begin position="1"/>
        <end position="15"/>
    </location>
</feature>
<evidence type="ECO:0000256" key="1">
    <source>
        <dbReference type="SAM" id="MobiDB-lite"/>
    </source>
</evidence>
<name>A0A8S5M0Y0_9CAUD</name>
<proteinExistence type="predicted"/>
<feature type="region of interest" description="Disordered" evidence="1">
    <location>
        <begin position="1"/>
        <end position="33"/>
    </location>
</feature>
<sequence>MANTTNKSTTTTPKTTTKKEAAPTTPVVDTEKEQLKAQLAEQQKRMEEMMAQMQVLMQAQSNATTSTKSVNSNKQIVFINMTSGGLNLKGTRMYHIDNQFGTKSVQESEARVIVANMPNTIASGYVYIPDNEFLESCNMGGVYDGMLNDEQMKTLLNQDANYVCDVFENATDSQKRIIIDMVSDRQLNGKPVDANILVRLGKLAGVDFLNIEPLDDKE</sequence>
<dbReference type="EMBL" id="BK014790">
    <property type="protein sequence ID" value="DAD75838.1"/>
    <property type="molecule type" value="Genomic_DNA"/>
</dbReference>
<evidence type="ECO:0000313" key="2">
    <source>
        <dbReference type="EMBL" id="DAD75838.1"/>
    </source>
</evidence>
<accession>A0A8S5M0Y0</accession>
<organism evidence="2">
    <name type="scientific">Siphoviridae sp. ct37J14</name>
    <dbReference type="NCBI Taxonomy" id="2826280"/>
    <lineage>
        <taxon>Viruses</taxon>
        <taxon>Duplodnaviria</taxon>
        <taxon>Heunggongvirae</taxon>
        <taxon>Uroviricota</taxon>
        <taxon>Caudoviricetes</taxon>
    </lineage>
</organism>